<keyword evidence="1" id="KW-0175">Coiled coil</keyword>
<feature type="coiled-coil region" evidence="1">
    <location>
        <begin position="5"/>
        <end position="32"/>
    </location>
</feature>
<gene>
    <name evidence="2" type="ORF">NK125_11680</name>
</gene>
<evidence type="ECO:0000256" key="1">
    <source>
        <dbReference type="SAM" id="Coils"/>
    </source>
</evidence>
<comment type="caution">
    <text evidence="2">The sequence shown here is derived from an EMBL/GenBank/DDBJ whole genome shotgun (WGS) entry which is preliminary data.</text>
</comment>
<accession>A0ABT1EB68</accession>
<sequence length="143" mass="16274">MDFDAIELRRNAERREAERREAERVAQIYQEVANIEDEIAMYTGAREDVAWVEGSFEPGRESWSNAFQRLNGNSDAKEIEKKSQFEGEMAKSLRQSMSELVNNITNGVSNAASVAGDISYQIMLIDNKISELDTSRYNLLCQI</sequence>
<keyword evidence="3" id="KW-1185">Reference proteome</keyword>
<dbReference type="RefSeq" id="WP_262066863.1">
    <property type="nucleotide sequence ID" value="NZ_JAMXOD010000017.1"/>
</dbReference>
<name>A0ABT1EB68_9FIRM</name>
<evidence type="ECO:0000313" key="2">
    <source>
        <dbReference type="EMBL" id="MCP1103078.1"/>
    </source>
</evidence>
<protein>
    <submittedName>
        <fullName evidence="2">Uncharacterized protein</fullName>
    </submittedName>
</protein>
<proteinExistence type="predicted"/>
<dbReference type="Proteomes" id="UP001523566">
    <property type="component" value="Unassembled WGS sequence"/>
</dbReference>
<evidence type="ECO:0000313" key="3">
    <source>
        <dbReference type="Proteomes" id="UP001523566"/>
    </source>
</evidence>
<dbReference type="EMBL" id="JAMZFW010000017">
    <property type="protein sequence ID" value="MCP1103078.1"/>
    <property type="molecule type" value="Genomic_DNA"/>
</dbReference>
<reference evidence="2 3" key="1">
    <citation type="journal article" date="2022" name="Genome Biol. Evol.">
        <title>Host diet, physiology and behaviors set the stage for Lachnospiraceae cladogenesis.</title>
        <authorList>
            <person name="Vera-Ponce De Leon A."/>
            <person name="Schneider M."/>
            <person name="Jahnes B.C."/>
            <person name="Sadowski V."/>
            <person name="Camuy-Velez L.A."/>
            <person name="Duan J."/>
            <person name="Sabree Z.L."/>
        </authorList>
    </citation>
    <scope>NUCLEOTIDE SEQUENCE [LARGE SCALE GENOMIC DNA]</scope>
    <source>
        <strain evidence="2 3">PAL113</strain>
    </source>
</reference>
<organism evidence="2 3">
    <name type="scientific">Aequitasia blattaphilus</name>
    <dbReference type="NCBI Taxonomy" id="2949332"/>
    <lineage>
        <taxon>Bacteria</taxon>
        <taxon>Bacillati</taxon>
        <taxon>Bacillota</taxon>
        <taxon>Clostridia</taxon>
        <taxon>Lachnospirales</taxon>
        <taxon>Lachnospiraceae</taxon>
        <taxon>Aequitasia</taxon>
    </lineage>
</organism>